<sequence>MPRLQLVPLHSQDAPFKLPSVGTVTLGRRPNNTLVCNDISVSGKHCEISVESGLFKLSDCSTNGTYINEERIVRGETAPLRAGDVIALTKPPGVDSTVEPAVRVQFRVEAEGGDAERWRAPGVPSVSSCPAPPKRASTTAEGFAQDLLLQEQQRNAKITEELLLARRRLDEERSKSETLTRDLQQAQQSLEEERRRRSNACEQLPTLQAEVAKLKDQSQQLPEMRSAQASLQQKHERLEVEVTMAAQKASSLEIAVQRLRDEKKELTDKGDAQTLESAQEALRQAQEEANRLETEANEAQEKTELAQKEMEKLRQELNASRDQQAVLLSDMARAEKSRSEAEELLAKAMREIQLLEERVARHRREADELSAATARQQQEQQLQVQAAEEMRQACGRLAETLGPGGPVEWLKALPALPALPQGQAPVATEVPPVQPVEPPAVPQPAPEASAAPPTSQPRESPGAELVDSQGSSQEAPSQPSQPPPLPPPAQPPDTQETGAALGPVALPAPSAELVEAEAATFVDTAGPGAAPQRLWSVAVLGGTAVEDSLDGLLEASPKRRRVSVH</sequence>
<dbReference type="SMART" id="SM00240">
    <property type="entry name" value="FHA"/>
    <property type="match status" value="1"/>
</dbReference>
<reference evidence="3 4" key="1">
    <citation type="submission" date="2024-02" db="EMBL/GenBank/DDBJ databases">
        <authorList>
            <person name="Chen Y."/>
            <person name="Shah S."/>
            <person name="Dougan E. K."/>
            <person name="Thang M."/>
            <person name="Chan C."/>
        </authorList>
    </citation>
    <scope>NUCLEOTIDE SEQUENCE [LARGE SCALE GENOMIC DNA]</scope>
</reference>
<dbReference type="InterPro" id="IPR000253">
    <property type="entry name" value="FHA_dom"/>
</dbReference>
<feature type="compositionally biased region" description="Pro residues" evidence="1">
    <location>
        <begin position="432"/>
        <end position="445"/>
    </location>
</feature>
<dbReference type="EMBL" id="CAXAMN010004003">
    <property type="protein sequence ID" value="CAK9007269.1"/>
    <property type="molecule type" value="Genomic_DNA"/>
</dbReference>
<accession>A0ABP0IZ13</accession>
<organism evidence="3 4">
    <name type="scientific">Durusdinium trenchii</name>
    <dbReference type="NCBI Taxonomy" id="1381693"/>
    <lineage>
        <taxon>Eukaryota</taxon>
        <taxon>Sar</taxon>
        <taxon>Alveolata</taxon>
        <taxon>Dinophyceae</taxon>
        <taxon>Suessiales</taxon>
        <taxon>Symbiodiniaceae</taxon>
        <taxon>Durusdinium</taxon>
    </lineage>
</organism>
<feature type="region of interest" description="Disordered" evidence="1">
    <location>
        <begin position="117"/>
        <end position="137"/>
    </location>
</feature>
<evidence type="ECO:0000259" key="2">
    <source>
        <dbReference type="PROSITE" id="PS50006"/>
    </source>
</evidence>
<dbReference type="PROSITE" id="PS50006">
    <property type="entry name" value="FHA_DOMAIN"/>
    <property type="match status" value="1"/>
</dbReference>
<dbReference type="PANTHER" id="PTHR43941:SF1">
    <property type="entry name" value="STRUCTURAL MAINTENANCE OF CHROMOSOMES PROTEIN 2"/>
    <property type="match status" value="1"/>
</dbReference>
<evidence type="ECO:0000313" key="3">
    <source>
        <dbReference type="EMBL" id="CAK9007269.1"/>
    </source>
</evidence>
<evidence type="ECO:0000256" key="1">
    <source>
        <dbReference type="SAM" id="MobiDB-lite"/>
    </source>
</evidence>
<feature type="region of interest" description="Disordered" evidence="1">
    <location>
        <begin position="423"/>
        <end position="506"/>
    </location>
</feature>
<dbReference type="CDD" id="cd00060">
    <property type="entry name" value="FHA"/>
    <property type="match status" value="1"/>
</dbReference>
<dbReference type="InterPro" id="IPR008984">
    <property type="entry name" value="SMAD_FHA_dom_sf"/>
</dbReference>
<gene>
    <name evidence="3" type="ORF">CCMP2556_LOCUS8774</name>
</gene>
<evidence type="ECO:0000313" key="4">
    <source>
        <dbReference type="Proteomes" id="UP001642484"/>
    </source>
</evidence>
<protein>
    <recommendedName>
        <fullName evidence="2">FHA domain-containing protein</fullName>
    </recommendedName>
</protein>
<feature type="compositionally biased region" description="Basic and acidic residues" evidence="1">
    <location>
        <begin position="171"/>
        <end position="180"/>
    </location>
</feature>
<feature type="compositionally biased region" description="Low complexity" evidence="1">
    <location>
        <begin position="371"/>
        <end position="387"/>
    </location>
</feature>
<feature type="compositionally biased region" description="Low complexity" evidence="1">
    <location>
        <begin position="468"/>
        <end position="478"/>
    </location>
</feature>
<dbReference type="PANTHER" id="PTHR43941">
    <property type="entry name" value="STRUCTURAL MAINTENANCE OF CHROMOSOMES PROTEIN 2"/>
    <property type="match status" value="1"/>
</dbReference>
<dbReference type="SUPFAM" id="SSF49879">
    <property type="entry name" value="SMAD/FHA domain"/>
    <property type="match status" value="1"/>
</dbReference>
<feature type="compositionally biased region" description="Low complexity" evidence="1">
    <location>
        <begin position="446"/>
        <end position="457"/>
    </location>
</feature>
<name>A0ABP0IZ13_9DINO</name>
<feature type="region of interest" description="Disordered" evidence="1">
    <location>
        <begin position="363"/>
        <end position="388"/>
    </location>
</feature>
<dbReference type="Proteomes" id="UP001642484">
    <property type="component" value="Unassembled WGS sequence"/>
</dbReference>
<feature type="domain" description="FHA" evidence="2">
    <location>
        <begin position="24"/>
        <end position="72"/>
    </location>
</feature>
<keyword evidence="4" id="KW-1185">Reference proteome</keyword>
<feature type="region of interest" description="Disordered" evidence="1">
    <location>
        <begin position="171"/>
        <end position="199"/>
    </location>
</feature>
<feature type="compositionally biased region" description="Pro residues" evidence="1">
    <location>
        <begin position="479"/>
        <end position="491"/>
    </location>
</feature>
<proteinExistence type="predicted"/>
<dbReference type="Pfam" id="PF00498">
    <property type="entry name" value="FHA"/>
    <property type="match status" value="1"/>
</dbReference>
<dbReference type="GO" id="GO:0016740">
    <property type="term" value="F:transferase activity"/>
    <property type="evidence" value="ECO:0007669"/>
    <property type="project" value="UniProtKB-KW"/>
</dbReference>
<dbReference type="Gene3D" id="2.60.200.20">
    <property type="match status" value="1"/>
</dbReference>
<feature type="region of interest" description="Disordered" evidence="1">
    <location>
        <begin position="280"/>
        <end position="302"/>
    </location>
</feature>
<comment type="caution">
    <text evidence="3">The sequence shown here is derived from an EMBL/GenBank/DDBJ whole genome shotgun (WGS) entry which is preliminary data.</text>
</comment>
<feature type="compositionally biased region" description="Basic and acidic residues" evidence="1">
    <location>
        <begin position="285"/>
        <end position="302"/>
    </location>
</feature>